<sequence length="818" mass="89530">MKRILSAPALALALTLSLAACDNAETRAQEHFEAAQAYLAEGDRDRALVELRNVFKLNEEHAEARILMAETLREKGNIKGAYSQYLRLVEQYPSNLAGNTALAEIAFQTNNPNEARKFLEAATAIDPDVPALQAIEVAMDYRDAIRSDDGTGRAAAIAQARTLVEDTPDLLNARQVLIAELINNRDWSGALDEIDAGLAAAPLERPLHGLRIKILDQMGDKLGIETQLLRMTELFPEDLAVSSALVRWYINEGNADKAEDWLRAQVVEGQEDPAARLTLIRFLAEIKGGDAALAELDRLNALSPQPVDVATHQVTFDALRGGFMFTAGQQTEALTLMESIIAGAEPDEEIDRIKVTLARMRATTGNQVGARALIEEVLEHDPGQVGALTIKGAWLLEDDKTDEAIITLRTALGEAPRNPEIMTLLARVHEREGNHELIGEMLSLAVETSGRAPKESLNYALYLMKEAKYRSAEDVLIEALRLQSSNVDILMQLTRVHLEMQDWARAEQDIRRLEQIGTEQSKSAAVEMQAQLFARQGKADELTKFLEDRANTGTGGDGAAAAVIRSHIMAGRIDEALARARELTAQNPDDAGSKFVLASVLSLSGDLEAAETLLKEVLSGAPKSEPAWTTLYELQMRQNRTDEARATLDAAQEALPDSGTLKWVRAGFLEREGDIEGAIGIYEGLYEENSAVPVVANNLASLLSTARDDAESLDRAYVVARRLRGTTVPAFQDTYGWIAYRRGGFEEALEYLEPAAKALSTEPSVRLHLGLTYQALGRLDAARREIEAAQDILNESGRPYPVLREEVKDAIAALPPAQ</sequence>
<keyword evidence="5" id="KW-1185">Reference proteome</keyword>
<dbReference type="InterPro" id="IPR051012">
    <property type="entry name" value="CellSynth/LPSAsmb/PSIAsmb"/>
</dbReference>
<dbReference type="SUPFAM" id="SSF48452">
    <property type="entry name" value="TPR-like"/>
    <property type="match status" value="3"/>
</dbReference>
<evidence type="ECO:0000256" key="1">
    <source>
        <dbReference type="ARBA" id="ARBA00022737"/>
    </source>
</evidence>
<evidence type="ECO:0000256" key="3">
    <source>
        <dbReference type="SAM" id="SignalP"/>
    </source>
</evidence>
<evidence type="ECO:0000313" key="4">
    <source>
        <dbReference type="EMBL" id="PYC46429.1"/>
    </source>
</evidence>
<dbReference type="Pfam" id="PF14559">
    <property type="entry name" value="TPR_19"/>
    <property type="match status" value="2"/>
</dbReference>
<dbReference type="PROSITE" id="PS51257">
    <property type="entry name" value="PROKAR_LIPOPROTEIN"/>
    <property type="match status" value="1"/>
</dbReference>
<comment type="caution">
    <text evidence="4">The sequence shown here is derived from an EMBL/GenBank/DDBJ whole genome shotgun (WGS) entry which is preliminary data.</text>
</comment>
<dbReference type="RefSeq" id="WP_110797284.1">
    <property type="nucleotide sequence ID" value="NZ_KZ826493.1"/>
</dbReference>
<dbReference type="SMART" id="SM00028">
    <property type="entry name" value="TPR"/>
    <property type="match status" value="9"/>
</dbReference>
<feature type="signal peptide" evidence="3">
    <location>
        <begin position="1"/>
        <end position="20"/>
    </location>
</feature>
<dbReference type="InterPro" id="IPR011990">
    <property type="entry name" value="TPR-like_helical_dom_sf"/>
</dbReference>
<dbReference type="EMBL" id="QFVT01000014">
    <property type="protein sequence ID" value="PYC46429.1"/>
    <property type="molecule type" value="Genomic_DNA"/>
</dbReference>
<reference evidence="4 5" key="1">
    <citation type="submission" date="2018-05" db="EMBL/GenBank/DDBJ databases">
        <title>Oceanovita maritima gen. nov., sp. nov., a marine bacterium in the family Rhodobacteraceae isolated from surface seawater of Lundu port Xiamen, China.</title>
        <authorList>
            <person name="Hetharua B.H."/>
            <person name="Min D."/>
            <person name="Liao H."/>
            <person name="Tian Y."/>
        </authorList>
    </citation>
    <scope>NUCLEOTIDE SEQUENCE [LARGE SCALE GENOMIC DNA]</scope>
    <source>
        <strain evidence="4 5">FSX-11</strain>
    </source>
</reference>
<gene>
    <name evidence="4" type="ORF">DI396_15645</name>
</gene>
<keyword evidence="3" id="KW-0732">Signal</keyword>
<accession>A0A2V4MLJ1</accession>
<dbReference type="Gene3D" id="1.25.40.10">
    <property type="entry name" value="Tetratricopeptide repeat domain"/>
    <property type="match status" value="3"/>
</dbReference>
<evidence type="ECO:0000313" key="5">
    <source>
        <dbReference type="Proteomes" id="UP000248012"/>
    </source>
</evidence>
<protein>
    <submittedName>
        <fullName evidence="4">Uncharacterized protein</fullName>
    </submittedName>
</protein>
<keyword evidence="2" id="KW-0802">TPR repeat</keyword>
<proteinExistence type="predicted"/>
<keyword evidence="1" id="KW-0677">Repeat</keyword>
<dbReference type="AlphaFoldDB" id="A0A2V4MLJ1"/>
<dbReference type="InterPro" id="IPR019734">
    <property type="entry name" value="TPR_rpt"/>
</dbReference>
<dbReference type="Proteomes" id="UP000248012">
    <property type="component" value="Unassembled WGS sequence"/>
</dbReference>
<dbReference type="OrthoDB" id="7637125at2"/>
<dbReference type="Pfam" id="PF13432">
    <property type="entry name" value="TPR_16"/>
    <property type="match status" value="1"/>
</dbReference>
<dbReference type="PANTHER" id="PTHR45586:SF1">
    <property type="entry name" value="LIPOPOLYSACCHARIDE ASSEMBLY PROTEIN B"/>
    <property type="match status" value="1"/>
</dbReference>
<organism evidence="4 5">
    <name type="scientific">Litorivita pollutaquae</name>
    <dbReference type="NCBI Taxonomy" id="2200892"/>
    <lineage>
        <taxon>Bacteria</taxon>
        <taxon>Pseudomonadati</taxon>
        <taxon>Pseudomonadota</taxon>
        <taxon>Alphaproteobacteria</taxon>
        <taxon>Rhodobacterales</taxon>
        <taxon>Paracoccaceae</taxon>
        <taxon>Litorivita</taxon>
    </lineage>
</organism>
<feature type="chain" id="PRO_5016180328" evidence="3">
    <location>
        <begin position="21"/>
        <end position="818"/>
    </location>
</feature>
<evidence type="ECO:0000256" key="2">
    <source>
        <dbReference type="ARBA" id="ARBA00022803"/>
    </source>
</evidence>
<name>A0A2V4MLJ1_9RHOB</name>
<dbReference type="PANTHER" id="PTHR45586">
    <property type="entry name" value="TPR REPEAT-CONTAINING PROTEIN PA4667"/>
    <property type="match status" value="1"/>
</dbReference>